<dbReference type="InterPro" id="IPR007829">
    <property type="entry name" value="TM2"/>
</dbReference>
<keyword evidence="4 5" id="KW-0472">Membrane</keyword>
<dbReference type="OrthoDB" id="2004788at2"/>
<sequence>MRGTIINYDARTGEGLISGDDNQRYHFKGVNVKSDFNAIRQGTTIDFDTQGNEAFSIFAISGQNPGINLGASGEKSRVVACVLALFLGGLGIHKFYLGYNKAGIIMLLVTLFGFFLFGLPSIAIYIIAFVEGIIYITKSDQDFYQTYVVNKKEWF</sequence>
<evidence type="ECO:0000256" key="4">
    <source>
        <dbReference type="ARBA" id="ARBA00023136"/>
    </source>
</evidence>
<name>A0A252BTG2_9PROT</name>
<proteinExistence type="predicted"/>
<comment type="subcellular location">
    <subcellularLocation>
        <location evidence="1">Membrane</location>
        <topology evidence="1">Multi-pass membrane protein</topology>
    </subcellularLocation>
</comment>
<dbReference type="AlphaFoldDB" id="A0A252BTG2"/>
<keyword evidence="2 5" id="KW-0812">Transmembrane</keyword>
<evidence type="ECO:0000313" key="8">
    <source>
        <dbReference type="Proteomes" id="UP000194931"/>
    </source>
</evidence>
<feature type="transmembrane region" description="Helical" evidence="5">
    <location>
        <begin position="102"/>
        <end position="130"/>
    </location>
</feature>
<evidence type="ECO:0000313" key="7">
    <source>
        <dbReference type="EMBL" id="OUJ12196.1"/>
    </source>
</evidence>
<keyword evidence="8" id="KW-1185">Reference proteome</keyword>
<gene>
    <name evidence="7" type="ORF">HK26_03140</name>
</gene>
<reference evidence="8" key="1">
    <citation type="submission" date="2014-06" db="EMBL/GenBank/DDBJ databases">
        <authorList>
            <person name="Winans N.J."/>
            <person name="Newell P.D."/>
            <person name="Douglas A.E."/>
        </authorList>
    </citation>
    <scope>NUCLEOTIDE SEQUENCE [LARGE SCALE GENOMIC DNA]</scope>
</reference>
<evidence type="ECO:0000259" key="6">
    <source>
        <dbReference type="Pfam" id="PF05154"/>
    </source>
</evidence>
<protein>
    <recommendedName>
        <fullName evidence="6">TM2 domain-containing protein</fullName>
    </recommendedName>
</protein>
<evidence type="ECO:0000256" key="1">
    <source>
        <dbReference type="ARBA" id="ARBA00004141"/>
    </source>
</evidence>
<evidence type="ECO:0000256" key="2">
    <source>
        <dbReference type="ARBA" id="ARBA00022692"/>
    </source>
</evidence>
<dbReference type="EMBL" id="JOPJ01000017">
    <property type="protein sequence ID" value="OUJ12196.1"/>
    <property type="molecule type" value="Genomic_DNA"/>
</dbReference>
<dbReference type="Proteomes" id="UP000194931">
    <property type="component" value="Unassembled WGS sequence"/>
</dbReference>
<evidence type="ECO:0000256" key="3">
    <source>
        <dbReference type="ARBA" id="ARBA00022989"/>
    </source>
</evidence>
<accession>A0A252BTG2</accession>
<dbReference type="GO" id="GO:0016020">
    <property type="term" value="C:membrane"/>
    <property type="evidence" value="ECO:0007669"/>
    <property type="project" value="UniProtKB-SubCell"/>
</dbReference>
<dbReference type="RefSeq" id="WP_086639418.1">
    <property type="nucleotide sequence ID" value="NZ_JOPJ01000017.1"/>
</dbReference>
<feature type="transmembrane region" description="Helical" evidence="5">
    <location>
        <begin position="78"/>
        <end position="96"/>
    </location>
</feature>
<keyword evidence="3 5" id="KW-1133">Transmembrane helix</keyword>
<dbReference type="Pfam" id="PF05154">
    <property type="entry name" value="TM2"/>
    <property type="match status" value="1"/>
</dbReference>
<organism evidence="7 8">
    <name type="scientific">Acetobacter okinawensis</name>
    <dbReference type="NCBI Taxonomy" id="1076594"/>
    <lineage>
        <taxon>Bacteria</taxon>
        <taxon>Pseudomonadati</taxon>
        <taxon>Pseudomonadota</taxon>
        <taxon>Alphaproteobacteria</taxon>
        <taxon>Acetobacterales</taxon>
        <taxon>Acetobacteraceae</taxon>
        <taxon>Acetobacter</taxon>
    </lineage>
</organism>
<feature type="domain" description="TM2" evidence="6">
    <location>
        <begin position="74"/>
        <end position="117"/>
    </location>
</feature>
<comment type="caution">
    <text evidence="7">The sequence shown here is derived from an EMBL/GenBank/DDBJ whole genome shotgun (WGS) entry which is preliminary data.</text>
</comment>
<evidence type="ECO:0000256" key="5">
    <source>
        <dbReference type="SAM" id="Phobius"/>
    </source>
</evidence>